<dbReference type="Pfam" id="PF13519">
    <property type="entry name" value="VWA_2"/>
    <property type="match status" value="1"/>
</dbReference>
<organism evidence="7 8">
    <name type="scientific">Variovorax guangxiensis</name>
    <dbReference type="NCBI Taxonomy" id="1775474"/>
    <lineage>
        <taxon>Bacteria</taxon>
        <taxon>Pseudomonadati</taxon>
        <taxon>Pseudomonadota</taxon>
        <taxon>Betaproteobacteria</taxon>
        <taxon>Burkholderiales</taxon>
        <taxon>Comamonadaceae</taxon>
        <taxon>Variovorax</taxon>
    </lineage>
</organism>
<dbReference type="Gene3D" id="3.40.50.410">
    <property type="entry name" value="von Willebrand factor, type A domain"/>
    <property type="match status" value="1"/>
</dbReference>
<dbReference type="SMART" id="SM00327">
    <property type="entry name" value="VWA"/>
    <property type="match status" value="1"/>
</dbReference>
<dbReference type="RefSeq" id="WP_140840415.1">
    <property type="nucleotide sequence ID" value="NZ_RCZI01000002.1"/>
</dbReference>
<dbReference type="PANTHER" id="PTHR22550:SF5">
    <property type="entry name" value="LEUCINE ZIPPER PROTEIN 4"/>
    <property type="match status" value="1"/>
</dbReference>
<evidence type="ECO:0000256" key="2">
    <source>
        <dbReference type="ARBA" id="ARBA00022692"/>
    </source>
</evidence>
<feature type="transmembrane region" description="Helical" evidence="5">
    <location>
        <begin position="6"/>
        <end position="26"/>
    </location>
</feature>
<keyword evidence="1" id="KW-1003">Cell membrane</keyword>
<dbReference type="EMBL" id="RCZI01000002">
    <property type="protein sequence ID" value="TPG29391.1"/>
    <property type="molecule type" value="Genomic_DNA"/>
</dbReference>
<comment type="caution">
    <text evidence="7">The sequence shown here is derived from an EMBL/GenBank/DDBJ whole genome shotgun (WGS) entry which is preliminary data.</text>
</comment>
<feature type="transmembrane region" description="Helical" evidence="5">
    <location>
        <begin position="320"/>
        <end position="343"/>
    </location>
</feature>
<evidence type="ECO:0000256" key="5">
    <source>
        <dbReference type="SAM" id="Phobius"/>
    </source>
</evidence>
<evidence type="ECO:0000256" key="3">
    <source>
        <dbReference type="ARBA" id="ARBA00022989"/>
    </source>
</evidence>
<dbReference type="SUPFAM" id="SSF53300">
    <property type="entry name" value="vWA-like"/>
    <property type="match status" value="1"/>
</dbReference>
<evidence type="ECO:0000259" key="6">
    <source>
        <dbReference type="PROSITE" id="PS50234"/>
    </source>
</evidence>
<accession>A0A502DYN2</accession>
<protein>
    <submittedName>
        <fullName evidence="7">VWA domain-containing protein</fullName>
    </submittedName>
</protein>
<dbReference type="AlphaFoldDB" id="A0A502DYN2"/>
<evidence type="ECO:0000313" key="7">
    <source>
        <dbReference type="EMBL" id="TPG29391.1"/>
    </source>
</evidence>
<dbReference type="Proteomes" id="UP000319212">
    <property type="component" value="Unassembled WGS sequence"/>
</dbReference>
<dbReference type="PANTHER" id="PTHR22550">
    <property type="entry name" value="SPORE GERMINATION PROTEIN"/>
    <property type="match status" value="1"/>
</dbReference>
<gene>
    <name evidence="7" type="ORF">EAH82_07740</name>
</gene>
<dbReference type="InterPro" id="IPR036465">
    <property type="entry name" value="vWFA_dom_sf"/>
</dbReference>
<keyword evidence="3 5" id="KW-1133">Transmembrane helix</keyword>
<dbReference type="InterPro" id="IPR050768">
    <property type="entry name" value="UPF0353/GerABKA_families"/>
</dbReference>
<evidence type="ECO:0000313" key="8">
    <source>
        <dbReference type="Proteomes" id="UP000319212"/>
    </source>
</evidence>
<dbReference type="InterPro" id="IPR002035">
    <property type="entry name" value="VWF_A"/>
</dbReference>
<evidence type="ECO:0000256" key="1">
    <source>
        <dbReference type="ARBA" id="ARBA00022475"/>
    </source>
</evidence>
<dbReference type="Pfam" id="PF07584">
    <property type="entry name" value="BatA"/>
    <property type="match status" value="1"/>
</dbReference>
<name>A0A502DYN2_9BURK</name>
<evidence type="ECO:0000256" key="4">
    <source>
        <dbReference type="ARBA" id="ARBA00023136"/>
    </source>
</evidence>
<dbReference type="OrthoDB" id="8882959at2"/>
<feature type="domain" description="VWFA" evidence="6">
    <location>
        <begin position="86"/>
        <end position="307"/>
    </location>
</feature>
<sequence>MFFLWPGYLWFLLLLALMPAAYLWLLRRRNKAALRYSSLGVVQAAVAGRQWRRHLPPALLLLASAGLLVAAARPVASVPLPWARTTVMLAIDVSLSMRVSDVKPTRLVAAQEAAKLFLQEVPKTIEVGLVTFAGSSQVAQRATLDREALVTAIDGFQMQMGTAVGNAIVLSLAELFPDQGIELADLNVASNGNPRARSLDDKAKPPPRPFTPVAPGSYNSAAIILLSDGRRTTGVDTLAAAKMAADRGVRVHVVGLGTVDGDVAAPDGMAIYMKLDEPTLREVARMTGGDYHHAGSAEALRSVYENLGSRVQVLTRETEISAVFALVSALVAMAAAALSILWFGRIT</sequence>
<dbReference type="InterPro" id="IPR024163">
    <property type="entry name" value="Aerotolerance_reg_N"/>
</dbReference>
<proteinExistence type="predicted"/>
<reference evidence="7 8" key="1">
    <citation type="journal article" date="2019" name="Environ. Microbiol.">
        <title>Species interactions and distinct microbial communities in high Arctic permafrost affected cryosols are associated with the CH4 and CO2 gas fluxes.</title>
        <authorList>
            <person name="Altshuler I."/>
            <person name="Hamel J."/>
            <person name="Turney S."/>
            <person name="Magnuson E."/>
            <person name="Levesque R."/>
            <person name="Greer C."/>
            <person name="Whyte L.G."/>
        </authorList>
    </citation>
    <scope>NUCLEOTIDE SEQUENCE [LARGE SCALE GENOMIC DNA]</scope>
    <source>
        <strain evidence="7 8">S06.C</strain>
    </source>
</reference>
<keyword evidence="2 5" id="KW-0812">Transmembrane</keyword>
<keyword evidence="4 5" id="KW-0472">Membrane</keyword>
<dbReference type="PROSITE" id="PS50234">
    <property type="entry name" value="VWFA"/>
    <property type="match status" value="1"/>
</dbReference>